<accession>A0A292Q909</accession>
<evidence type="ECO:0000313" key="2">
    <source>
        <dbReference type="EMBL" id="CUS15418.1"/>
    </source>
</evidence>
<dbReference type="GO" id="GO:0046474">
    <property type="term" value="P:glycerophospholipid biosynthetic process"/>
    <property type="evidence" value="ECO:0007669"/>
    <property type="project" value="TreeGrafter"/>
</dbReference>
<organism evidence="2 3">
    <name type="scientific">Tuber aestivum</name>
    <name type="common">summer truffle</name>
    <dbReference type="NCBI Taxonomy" id="59557"/>
    <lineage>
        <taxon>Eukaryota</taxon>
        <taxon>Fungi</taxon>
        <taxon>Dikarya</taxon>
        <taxon>Ascomycota</taxon>
        <taxon>Pezizomycotina</taxon>
        <taxon>Pezizomycetes</taxon>
        <taxon>Pezizales</taxon>
        <taxon>Tuberaceae</taxon>
        <taxon>Tuber</taxon>
    </lineage>
</organism>
<feature type="compositionally biased region" description="Basic and acidic residues" evidence="1">
    <location>
        <begin position="502"/>
        <end position="538"/>
    </location>
</feature>
<dbReference type="InterPro" id="IPR023214">
    <property type="entry name" value="HAD_sf"/>
</dbReference>
<reference evidence="2" key="1">
    <citation type="submission" date="2015-10" db="EMBL/GenBank/DDBJ databases">
        <authorList>
            <person name="Regsiter A."/>
            <person name="william w."/>
        </authorList>
    </citation>
    <scope>NUCLEOTIDE SEQUENCE</scope>
    <source>
        <strain evidence="2">Montdore</strain>
    </source>
</reference>
<dbReference type="InterPro" id="IPR006353">
    <property type="entry name" value="HAD-SF_hydro_IIA_CECR5"/>
</dbReference>
<sequence>MGFPLLSRRTCTRCLTLTRTLATSHPPRLFPPGHIAFAIDIDGVLLRGPEPHPSAKRALAKLQENDIPFILLTNGGGISEAARCEDLSSKLDFPIAPSQLIQSHTPVKGFAEVYETVLVVGGEGENCRKVAEEYGFKNVFIPEDFYATDPGISPFSTSLPPEYARNVPRGTKIDAIFVFNDPRDWALNAQLVIDLIRSDNGVYGTLAEPQAKEHIPTYFTNTDLVWASQYHIPRLGQGAFKFVVEALAHRFPMPVGGPRLRPIGKPSSHTFRYAQKLLTEALVAKLKEKSPELEFNEVTHGLASADALADAAAAEVATSPPPADHISETTSEEESSPNTEVEAAAAQVATSPPPADPTSETTPEEESSPNTEVEAAAAPDTANHPPSKPPRQPAILKRVYMIGDNPESDVLGANRASYQGTSWWSLLVRSGVWREPQPTRNPIAIVDDVLAAVDWAMENEQKIKDGVELKEYPRAPPWWTPGWKKGKFYKTKRFTPGSGEAKAGEGKGGESADSKKKKTDKAMKGVKGDDALGKKADGEGGSDSV</sequence>
<dbReference type="InterPro" id="IPR006357">
    <property type="entry name" value="HAD-SF_hydro_IIA"/>
</dbReference>
<dbReference type="Pfam" id="PF13242">
    <property type="entry name" value="Hydrolase_like"/>
    <property type="match status" value="1"/>
</dbReference>
<gene>
    <name evidence="2" type="ORF">GSTUAT00000469001</name>
</gene>
<evidence type="ECO:0000313" key="3">
    <source>
        <dbReference type="Proteomes" id="UP001412239"/>
    </source>
</evidence>
<dbReference type="SUPFAM" id="SSF56784">
    <property type="entry name" value="HAD-like"/>
    <property type="match status" value="2"/>
</dbReference>
<proteinExistence type="predicted"/>
<dbReference type="AlphaFoldDB" id="A0A292Q909"/>
<evidence type="ECO:0000256" key="1">
    <source>
        <dbReference type="SAM" id="MobiDB-lite"/>
    </source>
</evidence>
<dbReference type="InterPro" id="IPR050324">
    <property type="entry name" value="CDP-alcohol_PTase-I"/>
</dbReference>
<dbReference type="NCBIfam" id="TIGR01456">
    <property type="entry name" value="CECR5"/>
    <property type="match status" value="1"/>
</dbReference>
<dbReference type="EMBL" id="LN890947">
    <property type="protein sequence ID" value="CUS15418.1"/>
    <property type="molecule type" value="Genomic_DNA"/>
</dbReference>
<dbReference type="Pfam" id="PF13344">
    <property type="entry name" value="Hydrolase_6"/>
    <property type="match status" value="1"/>
</dbReference>
<feature type="region of interest" description="Disordered" evidence="1">
    <location>
        <begin position="489"/>
        <end position="545"/>
    </location>
</feature>
<name>A0A292Q909_9PEZI</name>
<dbReference type="Gene3D" id="3.40.50.1000">
    <property type="entry name" value="HAD superfamily/HAD-like"/>
    <property type="match status" value="3"/>
</dbReference>
<dbReference type="InterPro" id="IPR036412">
    <property type="entry name" value="HAD-like_sf"/>
</dbReference>
<dbReference type="NCBIfam" id="TIGR01460">
    <property type="entry name" value="HAD-SF-IIA"/>
    <property type="match status" value="1"/>
</dbReference>
<dbReference type="PANTHER" id="PTHR14269">
    <property type="entry name" value="CDP-DIACYLGLYCEROL--GLYCEROL-3-PHOSPHATE 3-PHOSPHATIDYLTRANSFERASE-RELATED"/>
    <property type="match status" value="1"/>
</dbReference>
<feature type="region of interest" description="Disordered" evidence="1">
    <location>
        <begin position="312"/>
        <end position="392"/>
    </location>
</feature>
<dbReference type="PANTHER" id="PTHR14269:SF57">
    <property type="entry name" value="SUPERFAMILY HYDROLASE, PUTATIVE (AFU_ORTHOLOGUE AFUA_2G02580)-RELATED"/>
    <property type="match status" value="1"/>
</dbReference>
<protein>
    <submittedName>
        <fullName evidence="2">Uncharacterized protein</fullName>
    </submittedName>
</protein>
<dbReference type="GO" id="GO:0005739">
    <property type="term" value="C:mitochondrion"/>
    <property type="evidence" value="ECO:0007669"/>
    <property type="project" value="TreeGrafter"/>
</dbReference>
<dbReference type="Proteomes" id="UP001412239">
    <property type="component" value="Unassembled WGS sequence"/>
</dbReference>
<keyword evidence="3" id="KW-1185">Reference proteome</keyword>